<dbReference type="Proteomes" id="UP000823123">
    <property type="component" value="Unassembled WGS sequence"/>
</dbReference>
<dbReference type="Pfam" id="PF13343">
    <property type="entry name" value="SBP_bac_6"/>
    <property type="match status" value="1"/>
</dbReference>
<dbReference type="SUPFAM" id="SSF53850">
    <property type="entry name" value="Periplasmic binding protein-like II"/>
    <property type="match status" value="1"/>
</dbReference>
<dbReference type="InterPro" id="IPR015077">
    <property type="entry name" value="DUF1858"/>
</dbReference>
<dbReference type="PANTHER" id="PTHR30006">
    <property type="entry name" value="THIAMINE-BINDING PERIPLASMIC PROTEIN-RELATED"/>
    <property type="match status" value="1"/>
</dbReference>
<gene>
    <name evidence="3" type="ORF">IBJ83_05675</name>
</gene>
<dbReference type="RefSeq" id="WP_201275711.1">
    <property type="nucleotide sequence ID" value="NZ_JACVDA010000014.1"/>
</dbReference>
<dbReference type="EMBL" id="JACVDA010000014">
    <property type="protein sequence ID" value="MBK1468804.1"/>
    <property type="molecule type" value="Genomic_DNA"/>
</dbReference>
<feature type="domain" description="DUF1858" evidence="2">
    <location>
        <begin position="4"/>
        <end position="57"/>
    </location>
</feature>
<keyword evidence="1" id="KW-0732">Signal</keyword>
<protein>
    <submittedName>
        <fullName evidence="3">ABC transporter substrate-binding protein</fullName>
    </submittedName>
</protein>
<comment type="caution">
    <text evidence="3">The sequence shown here is derived from an EMBL/GenBank/DDBJ whole genome shotgun (WGS) entry which is preliminary data.</text>
</comment>
<evidence type="ECO:0000256" key="1">
    <source>
        <dbReference type="ARBA" id="ARBA00022729"/>
    </source>
</evidence>
<dbReference type="SUPFAM" id="SSF140683">
    <property type="entry name" value="SP0561-like"/>
    <property type="match status" value="1"/>
</dbReference>
<dbReference type="Gene3D" id="3.40.190.10">
    <property type="entry name" value="Periplasmic binding protein-like II"/>
    <property type="match status" value="2"/>
</dbReference>
<reference evidence="3 4" key="1">
    <citation type="submission" date="2020-09" db="EMBL/GenBank/DDBJ databases">
        <title>Parvimonas S3374 sp. nov.</title>
        <authorList>
            <person name="Buhl M."/>
        </authorList>
    </citation>
    <scope>NUCLEOTIDE SEQUENCE [LARGE SCALE GENOMIC DNA]</scope>
    <source>
        <strain evidence="3 4">S3374</strain>
    </source>
</reference>
<name>A0ABS1C9L7_9FIRM</name>
<proteinExistence type="predicted"/>
<evidence type="ECO:0000313" key="4">
    <source>
        <dbReference type="Proteomes" id="UP000823123"/>
    </source>
</evidence>
<organism evidence="3 4">
    <name type="scientific">Parvimonas parva</name>
    <dbReference type="NCBI Taxonomy" id="2769485"/>
    <lineage>
        <taxon>Bacteria</taxon>
        <taxon>Bacillati</taxon>
        <taxon>Bacillota</taxon>
        <taxon>Tissierellia</taxon>
        <taxon>Tissierellales</taxon>
        <taxon>Peptoniphilaceae</taxon>
        <taxon>Parvimonas</taxon>
    </lineage>
</organism>
<evidence type="ECO:0000313" key="3">
    <source>
        <dbReference type="EMBL" id="MBK1468804.1"/>
    </source>
</evidence>
<keyword evidence="4" id="KW-1185">Reference proteome</keyword>
<sequence length="405" mass="46346">MSKINFDDKLYNILNGNEKLLQFFINNGFDQLKNEKMLKTMGKMVSLNMALKVRGINKSAFEEKLDLFLNDEHTSVDKSLEEEKEITGDVIVKGVLPCPLKIPILEAFDKFVEEEKTKGINIGYELKSANLGVDWIENDINSGDIDKVSDIMISAGFELFFDKEKFGKFFEEEKFYIENKKMNKDFDNEEICLRDPKNIYNIVGVVPCVFLVNENNLNGKEVPTSWENLLFSGDYTDSVAIPLADLDMFNALVVTIYSKWGVEGIKALARVYKKSLHPAEMVKKKGDSKNNPIVSITPYFFTQMVSRSSALKVVWPKDGSIISPIFVMAKKDNEKAQKVVEFFRDENVGKLLSSNGKFPTTIFGVDNMLDENFKFMFCGWDYIHNNDIVKVMKESEKIFNEEILK</sequence>
<dbReference type="InterPro" id="IPR038062">
    <property type="entry name" value="ScdA-like_N_sf"/>
</dbReference>
<dbReference type="Pfam" id="PF08984">
    <property type="entry name" value="DUF1858"/>
    <property type="match status" value="1"/>
</dbReference>
<evidence type="ECO:0000259" key="2">
    <source>
        <dbReference type="Pfam" id="PF08984"/>
    </source>
</evidence>
<accession>A0ABS1C9L7</accession>
<dbReference type="PANTHER" id="PTHR30006:SF2">
    <property type="entry name" value="ABC TRANSPORTER SUBSTRATE-BINDING PROTEIN"/>
    <property type="match status" value="1"/>
</dbReference>
<dbReference type="Gene3D" id="1.10.3910.10">
    <property type="entry name" value="SP0561-like"/>
    <property type="match status" value="1"/>
</dbReference>